<evidence type="ECO:0000256" key="1">
    <source>
        <dbReference type="ARBA" id="ARBA00023239"/>
    </source>
</evidence>
<dbReference type="PANTHER" id="PTHR11941:SF127">
    <property type="entry name" value="ENOYL-COA HYDRATASE ECHA18 (ENOYL HYDRASE) (UNSATURATED ACYL-COA HYDRATASE) (CROTONASE)-RELATED"/>
    <property type="match status" value="1"/>
</dbReference>
<accession>A0A8J2WPT4</accession>
<dbReference type="Pfam" id="PF00378">
    <property type="entry name" value="ECH_1"/>
    <property type="match status" value="1"/>
</dbReference>
<name>A0A8J2WPT4_9STRA</name>
<evidence type="ECO:0000313" key="3">
    <source>
        <dbReference type="Proteomes" id="UP000789595"/>
    </source>
</evidence>
<dbReference type="Gene3D" id="3.90.226.10">
    <property type="entry name" value="2-enoyl-CoA Hydratase, Chain A, domain 1"/>
    <property type="match status" value="1"/>
</dbReference>
<dbReference type="SUPFAM" id="SSF52096">
    <property type="entry name" value="ClpP/crotonase"/>
    <property type="match status" value="1"/>
</dbReference>
<keyword evidence="1" id="KW-0456">Lyase</keyword>
<protein>
    <recommendedName>
        <fullName evidence="4">Enoyl-CoA hydratase</fullName>
    </recommendedName>
</protein>
<dbReference type="Gene3D" id="1.10.12.10">
    <property type="entry name" value="Lyase 2-enoyl-coa Hydratase, Chain A, domain 2"/>
    <property type="match status" value="1"/>
</dbReference>
<dbReference type="InterPro" id="IPR029045">
    <property type="entry name" value="ClpP/crotonase-like_dom_sf"/>
</dbReference>
<organism evidence="2 3">
    <name type="scientific">Pelagomonas calceolata</name>
    <dbReference type="NCBI Taxonomy" id="35677"/>
    <lineage>
        <taxon>Eukaryota</taxon>
        <taxon>Sar</taxon>
        <taxon>Stramenopiles</taxon>
        <taxon>Ochrophyta</taxon>
        <taxon>Pelagophyceae</taxon>
        <taxon>Pelagomonadales</taxon>
        <taxon>Pelagomonadaceae</taxon>
        <taxon>Pelagomonas</taxon>
    </lineage>
</organism>
<dbReference type="InterPro" id="IPR014748">
    <property type="entry name" value="Enoyl-CoA_hydra_C"/>
</dbReference>
<dbReference type="EMBL" id="CAKKNE010000001">
    <property type="protein sequence ID" value="CAH0364147.1"/>
    <property type="molecule type" value="Genomic_DNA"/>
</dbReference>
<dbReference type="OrthoDB" id="2018133at2759"/>
<gene>
    <name evidence="2" type="ORF">PECAL_1P04990</name>
</gene>
<sequence>MHRAVRRFSAGQFRVTPEGSLRRIAIDHPAKRNALTLDMYRQLPRIAADANSGRVALLEGAGAHFSAGSDISEFATLRADSYQAEEWDAVEIKAAESLRDLDIPLVALVRGNCYGSALNLMLMADVRVAADDATFCVPPAKLGLGYPRHLLEPLVDTVGRSAASELILTARVIDASEAKQLGLVHRVVAASDAAAAAEAAAAEIASLAPLVQRAAKAMMRGRRGKDGRFMADARYQECFDSRDYQEGLRAFAEGRDPVFNGS</sequence>
<dbReference type="GO" id="GO:0006635">
    <property type="term" value="P:fatty acid beta-oxidation"/>
    <property type="evidence" value="ECO:0007669"/>
    <property type="project" value="TreeGrafter"/>
</dbReference>
<dbReference type="Proteomes" id="UP000789595">
    <property type="component" value="Unassembled WGS sequence"/>
</dbReference>
<dbReference type="AlphaFoldDB" id="A0A8J2WPT4"/>
<reference evidence="2" key="1">
    <citation type="submission" date="2021-11" db="EMBL/GenBank/DDBJ databases">
        <authorList>
            <consortium name="Genoscope - CEA"/>
            <person name="William W."/>
        </authorList>
    </citation>
    <scope>NUCLEOTIDE SEQUENCE</scope>
</reference>
<dbReference type="PANTHER" id="PTHR11941">
    <property type="entry name" value="ENOYL-COA HYDRATASE-RELATED"/>
    <property type="match status" value="1"/>
</dbReference>
<dbReference type="CDD" id="cd06558">
    <property type="entry name" value="crotonase-like"/>
    <property type="match status" value="1"/>
</dbReference>
<comment type="caution">
    <text evidence="2">The sequence shown here is derived from an EMBL/GenBank/DDBJ whole genome shotgun (WGS) entry which is preliminary data.</text>
</comment>
<dbReference type="GO" id="GO:0016829">
    <property type="term" value="F:lyase activity"/>
    <property type="evidence" value="ECO:0007669"/>
    <property type="project" value="UniProtKB-KW"/>
</dbReference>
<proteinExistence type="predicted"/>
<dbReference type="InterPro" id="IPR001753">
    <property type="entry name" value="Enoyl-CoA_hydra/iso"/>
</dbReference>
<evidence type="ECO:0000313" key="2">
    <source>
        <dbReference type="EMBL" id="CAH0364147.1"/>
    </source>
</evidence>
<evidence type="ECO:0008006" key="4">
    <source>
        <dbReference type="Google" id="ProtNLM"/>
    </source>
</evidence>
<keyword evidence="3" id="KW-1185">Reference proteome</keyword>